<dbReference type="SMART" id="SM00937">
    <property type="entry name" value="PCRF"/>
    <property type="match status" value="1"/>
</dbReference>
<dbReference type="Proteomes" id="UP000281549">
    <property type="component" value="Unassembled WGS sequence"/>
</dbReference>
<dbReference type="PANTHER" id="PTHR43804">
    <property type="entry name" value="LD18447P"/>
    <property type="match status" value="1"/>
</dbReference>
<evidence type="ECO:0000313" key="3">
    <source>
        <dbReference type="EMBL" id="RKP17628.1"/>
    </source>
</evidence>
<proteinExistence type="predicted"/>
<dbReference type="InterPro" id="IPR045853">
    <property type="entry name" value="Pep_chain_release_fac_I_sf"/>
</dbReference>
<name>A0A4P9YER9_ROZAC</name>
<feature type="domain" description="Peptide chain release factor" evidence="2">
    <location>
        <begin position="2"/>
        <end position="106"/>
    </location>
</feature>
<dbReference type="SUPFAM" id="SSF75620">
    <property type="entry name" value="Release factor"/>
    <property type="match status" value="1"/>
</dbReference>
<keyword evidence="1" id="KW-0488">Methylation</keyword>
<dbReference type="AlphaFoldDB" id="A0A4P9YER9"/>
<evidence type="ECO:0000313" key="4">
    <source>
        <dbReference type="Proteomes" id="UP000281549"/>
    </source>
</evidence>
<dbReference type="InterPro" id="IPR005139">
    <property type="entry name" value="PCRF"/>
</dbReference>
<sequence length="131" mass="14779">MKILAEEELFQNEQDIELKETEILDNLLPEMSEDKESAMFEVRAGTGGNEAALFAEDLFSMYQKFSILKGWKFKIINEETKEGGNGYSLASARIEGLNVFGTLKYETGVHRVQRVPQTERSGRIHTSTASI</sequence>
<dbReference type="GO" id="GO:0006415">
    <property type="term" value="P:translational termination"/>
    <property type="evidence" value="ECO:0007669"/>
    <property type="project" value="InterPro"/>
</dbReference>
<accession>A0A4P9YER9</accession>
<gene>
    <name evidence="3" type="ORF">ROZALSC1DRAFT_16159</name>
</gene>
<evidence type="ECO:0000259" key="2">
    <source>
        <dbReference type="SMART" id="SM00937"/>
    </source>
</evidence>
<feature type="non-terminal residue" evidence="3">
    <location>
        <position position="131"/>
    </location>
</feature>
<evidence type="ECO:0000256" key="1">
    <source>
        <dbReference type="ARBA" id="ARBA00022481"/>
    </source>
</evidence>
<dbReference type="InterPro" id="IPR050057">
    <property type="entry name" value="Prokaryotic/Mito_RF"/>
</dbReference>
<dbReference type="Pfam" id="PF03462">
    <property type="entry name" value="PCRF"/>
    <property type="match status" value="1"/>
</dbReference>
<dbReference type="PANTHER" id="PTHR43804:SF7">
    <property type="entry name" value="LD18447P"/>
    <property type="match status" value="1"/>
</dbReference>
<protein>
    <submittedName>
        <fullName evidence="3">Release factor</fullName>
    </submittedName>
</protein>
<reference evidence="4" key="1">
    <citation type="journal article" date="2018" name="Nat. Microbiol.">
        <title>Leveraging single-cell genomics to expand the fungal tree of life.</title>
        <authorList>
            <person name="Ahrendt S.R."/>
            <person name="Quandt C.A."/>
            <person name="Ciobanu D."/>
            <person name="Clum A."/>
            <person name="Salamov A."/>
            <person name="Andreopoulos B."/>
            <person name="Cheng J.F."/>
            <person name="Woyke T."/>
            <person name="Pelin A."/>
            <person name="Henrissat B."/>
            <person name="Reynolds N.K."/>
            <person name="Benny G.L."/>
            <person name="Smith M.E."/>
            <person name="James T.Y."/>
            <person name="Grigoriev I.V."/>
        </authorList>
    </citation>
    <scope>NUCLEOTIDE SEQUENCE [LARGE SCALE GENOMIC DNA]</scope>
    <source>
        <strain evidence="4">CSF55</strain>
    </source>
</reference>
<dbReference type="EMBL" id="ML005744">
    <property type="protein sequence ID" value="RKP17628.1"/>
    <property type="molecule type" value="Genomic_DNA"/>
</dbReference>
<dbReference type="Gene3D" id="3.30.70.1660">
    <property type="match status" value="1"/>
</dbReference>
<organism evidence="3 4">
    <name type="scientific">Rozella allomycis (strain CSF55)</name>
    <dbReference type="NCBI Taxonomy" id="988480"/>
    <lineage>
        <taxon>Eukaryota</taxon>
        <taxon>Fungi</taxon>
        <taxon>Fungi incertae sedis</taxon>
        <taxon>Cryptomycota</taxon>
        <taxon>Cryptomycota incertae sedis</taxon>
        <taxon>Rozella</taxon>
    </lineage>
</organism>